<name>A0A5B8M6L5_9MICO</name>
<dbReference type="InterPro" id="IPR029058">
    <property type="entry name" value="AB_hydrolase_fold"/>
</dbReference>
<accession>A0A5B8M6L5</accession>
<dbReference type="KEGG" id="huw:FPZ11_10545"/>
<evidence type="ECO:0000313" key="4">
    <source>
        <dbReference type="Proteomes" id="UP000320216"/>
    </source>
</evidence>
<reference evidence="3 4" key="1">
    <citation type="submission" date="2019-07" db="EMBL/GenBank/DDBJ databases">
        <title>Full genome sequence of Humibacter sp. WJ7-1.</title>
        <authorList>
            <person name="Im W.-T."/>
        </authorList>
    </citation>
    <scope>NUCLEOTIDE SEQUENCE [LARGE SCALE GENOMIC DNA]</scope>
    <source>
        <strain evidence="3 4">WJ7-1</strain>
    </source>
</reference>
<dbReference type="PANTHER" id="PTHR22946">
    <property type="entry name" value="DIENELACTONE HYDROLASE DOMAIN-CONTAINING PROTEIN-RELATED"/>
    <property type="match status" value="1"/>
</dbReference>
<evidence type="ECO:0000259" key="2">
    <source>
        <dbReference type="Pfam" id="PF00326"/>
    </source>
</evidence>
<gene>
    <name evidence="3" type="ORF">FPZ11_10545</name>
</gene>
<dbReference type="EMBL" id="CP042305">
    <property type="protein sequence ID" value="QDZ15150.1"/>
    <property type="molecule type" value="Genomic_DNA"/>
</dbReference>
<dbReference type="OrthoDB" id="9765647at2"/>
<dbReference type="PANTHER" id="PTHR22946:SF12">
    <property type="entry name" value="CONIDIAL PIGMENT BIOSYNTHESIS PROTEIN AYG1 (AFU_ORTHOLOGUE AFUA_2G17550)"/>
    <property type="match status" value="1"/>
</dbReference>
<dbReference type="Pfam" id="PF00326">
    <property type="entry name" value="Peptidase_S9"/>
    <property type="match status" value="1"/>
</dbReference>
<keyword evidence="4" id="KW-1185">Reference proteome</keyword>
<dbReference type="InterPro" id="IPR050261">
    <property type="entry name" value="FrsA_esterase"/>
</dbReference>
<dbReference type="Gene3D" id="3.40.50.1820">
    <property type="entry name" value="alpha/beta hydrolase"/>
    <property type="match status" value="1"/>
</dbReference>
<dbReference type="Proteomes" id="UP000320216">
    <property type="component" value="Chromosome"/>
</dbReference>
<dbReference type="GO" id="GO:0008236">
    <property type="term" value="F:serine-type peptidase activity"/>
    <property type="evidence" value="ECO:0007669"/>
    <property type="project" value="InterPro"/>
</dbReference>
<evidence type="ECO:0000256" key="1">
    <source>
        <dbReference type="ARBA" id="ARBA00008645"/>
    </source>
</evidence>
<evidence type="ECO:0000313" key="3">
    <source>
        <dbReference type="EMBL" id="QDZ15150.1"/>
    </source>
</evidence>
<dbReference type="InterPro" id="IPR001375">
    <property type="entry name" value="Peptidase_S9_cat"/>
</dbReference>
<organism evidence="3 4">
    <name type="scientific">Humibacter ginsenosidimutans</name>
    <dbReference type="NCBI Taxonomy" id="2599293"/>
    <lineage>
        <taxon>Bacteria</taxon>
        <taxon>Bacillati</taxon>
        <taxon>Actinomycetota</taxon>
        <taxon>Actinomycetes</taxon>
        <taxon>Micrococcales</taxon>
        <taxon>Microbacteriaceae</taxon>
        <taxon>Humibacter</taxon>
    </lineage>
</organism>
<sequence>MSQEKSTVRPFSDNADFDFEIRGALGNSAAGAGEPGEILAAVSGLRKDDHDGWFTAWSNLADRTFAVGTAAAAGGHDVSAAAAYLRSSAYYSVAVNALAALGASDLLVPTFRKQHDAWEHFVAHTSTGVDKVAIPFEDGALPGWFFRASGGGATTLVLVNGSDGSLASLWGSAGAAALARGYNALVFDGPGQQSQLFEKNTCFRPDWENVLTPVYEYLAGLDGVDSERIAVYGISQGGYWVARAISFEHRFAAAITDPGLVDVSTSWTSHVPKSLLKLLDEGQLEKFDEEMGFGMKFSPDTARTWVFRARPYGTSGYAETIEAVRRYTVADVADQITTPLLILSPEHEQFWPGQADQLASLTPSVSTVMRFTAAEGADEHCQPLARTLTAQRMYDWLDEHLA</sequence>
<dbReference type="Gene3D" id="1.20.1440.110">
    <property type="entry name" value="acylaminoacyl peptidase"/>
    <property type="match status" value="1"/>
</dbReference>
<dbReference type="SUPFAM" id="SSF53474">
    <property type="entry name" value="alpha/beta-Hydrolases"/>
    <property type="match status" value="1"/>
</dbReference>
<dbReference type="GO" id="GO:0006508">
    <property type="term" value="P:proteolysis"/>
    <property type="evidence" value="ECO:0007669"/>
    <property type="project" value="InterPro"/>
</dbReference>
<proteinExistence type="inferred from homology"/>
<protein>
    <submittedName>
        <fullName evidence="3">Prolyl oligopeptidase family serine peptidase</fullName>
    </submittedName>
</protein>
<comment type="similarity">
    <text evidence="1">Belongs to the AB hydrolase superfamily.</text>
</comment>
<dbReference type="AlphaFoldDB" id="A0A5B8M6L5"/>
<feature type="domain" description="Peptidase S9 prolyl oligopeptidase catalytic" evidence="2">
    <location>
        <begin position="214"/>
        <end position="269"/>
    </location>
</feature>